<keyword evidence="2" id="KW-1185">Reference proteome</keyword>
<dbReference type="OrthoDB" id="3440156at2759"/>
<sequence length="262" mass="29285">MGFQTVFAKPEEPDIELETEGNDFEFEFDEPLDGNLSDGNASNNISEYDKRPLFVNPASSPTVSSNPTSPNMTDNHILSSTVSVRETAPEITLKTDPDLIEIGHLYASNASPNFDWALIQFSTEDMEFSALPQNQKNPSISGTDPQNWNKVRELAVTGYTGSKGVVESTPLVEHREWPFQGFLKRVTIRNQITYNLEFTLPRFPEHFNLSLHSEVLSPGSMESSVATVVSSPAVTPRKPRKELIKGQKSLLAKIFHEDKIWT</sequence>
<dbReference type="AlphaFoldDB" id="A0A8H4RID2"/>
<organism evidence="1 2">
    <name type="scientific">Cudoniella acicularis</name>
    <dbReference type="NCBI Taxonomy" id="354080"/>
    <lineage>
        <taxon>Eukaryota</taxon>
        <taxon>Fungi</taxon>
        <taxon>Dikarya</taxon>
        <taxon>Ascomycota</taxon>
        <taxon>Pezizomycotina</taxon>
        <taxon>Leotiomycetes</taxon>
        <taxon>Helotiales</taxon>
        <taxon>Tricladiaceae</taxon>
        <taxon>Cudoniella</taxon>
    </lineage>
</organism>
<accession>A0A8H4RID2</accession>
<comment type="caution">
    <text evidence="1">The sequence shown here is derived from an EMBL/GenBank/DDBJ whole genome shotgun (WGS) entry which is preliminary data.</text>
</comment>
<proteinExistence type="predicted"/>
<gene>
    <name evidence="1" type="ORF">G7Y89_g8704</name>
</gene>
<name>A0A8H4RID2_9HELO</name>
<dbReference type="EMBL" id="JAAMPI010000676">
    <property type="protein sequence ID" value="KAF4629440.1"/>
    <property type="molecule type" value="Genomic_DNA"/>
</dbReference>
<protein>
    <submittedName>
        <fullName evidence="1">Uncharacterized protein</fullName>
    </submittedName>
</protein>
<dbReference type="Proteomes" id="UP000566819">
    <property type="component" value="Unassembled WGS sequence"/>
</dbReference>
<evidence type="ECO:0000313" key="1">
    <source>
        <dbReference type="EMBL" id="KAF4629440.1"/>
    </source>
</evidence>
<reference evidence="1 2" key="1">
    <citation type="submission" date="2020-03" db="EMBL/GenBank/DDBJ databases">
        <title>Draft Genome Sequence of Cudoniella acicularis.</title>
        <authorList>
            <person name="Buettner E."/>
            <person name="Kellner H."/>
        </authorList>
    </citation>
    <scope>NUCLEOTIDE SEQUENCE [LARGE SCALE GENOMIC DNA]</scope>
    <source>
        <strain evidence="1 2">DSM 108380</strain>
    </source>
</reference>
<evidence type="ECO:0000313" key="2">
    <source>
        <dbReference type="Proteomes" id="UP000566819"/>
    </source>
</evidence>